<feature type="non-terminal residue" evidence="2">
    <location>
        <position position="1"/>
    </location>
</feature>
<accession>A0AA38LAG3</accession>
<organism evidence="2 3">
    <name type="scientific">Taxus chinensis</name>
    <name type="common">Chinese yew</name>
    <name type="synonym">Taxus wallichiana var. chinensis</name>
    <dbReference type="NCBI Taxonomy" id="29808"/>
    <lineage>
        <taxon>Eukaryota</taxon>
        <taxon>Viridiplantae</taxon>
        <taxon>Streptophyta</taxon>
        <taxon>Embryophyta</taxon>
        <taxon>Tracheophyta</taxon>
        <taxon>Spermatophyta</taxon>
        <taxon>Pinopsida</taxon>
        <taxon>Pinidae</taxon>
        <taxon>Conifers II</taxon>
        <taxon>Cupressales</taxon>
        <taxon>Taxaceae</taxon>
        <taxon>Taxus</taxon>
    </lineage>
</organism>
<evidence type="ECO:0000256" key="1">
    <source>
        <dbReference type="SAM" id="MobiDB-lite"/>
    </source>
</evidence>
<evidence type="ECO:0000313" key="3">
    <source>
        <dbReference type="Proteomes" id="UP000824469"/>
    </source>
</evidence>
<reference evidence="2 3" key="1">
    <citation type="journal article" date="2021" name="Nat. Plants">
        <title>The Taxus genome provides insights into paclitaxel biosynthesis.</title>
        <authorList>
            <person name="Xiong X."/>
            <person name="Gou J."/>
            <person name="Liao Q."/>
            <person name="Li Y."/>
            <person name="Zhou Q."/>
            <person name="Bi G."/>
            <person name="Li C."/>
            <person name="Du R."/>
            <person name="Wang X."/>
            <person name="Sun T."/>
            <person name="Guo L."/>
            <person name="Liang H."/>
            <person name="Lu P."/>
            <person name="Wu Y."/>
            <person name="Zhang Z."/>
            <person name="Ro D.K."/>
            <person name="Shang Y."/>
            <person name="Huang S."/>
            <person name="Yan J."/>
        </authorList>
    </citation>
    <scope>NUCLEOTIDE SEQUENCE [LARGE SCALE GENOMIC DNA]</scope>
    <source>
        <strain evidence="2">Ta-2019</strain>
    </source>
</reference>
<name>A0AA38LAG3_TAXCH</name>
<sequence length="68" mass="7847">TQGVGKAQPLRRSPQLSPQKEEPEKKRRRKLKLNEEEDESKESAIGTSVQPEDVEEPRDEEMKDEEEG</sequence>
<dbReference type="Proteomes" id="UP000824469">
    <property type="component" value="Unassembled WGS sequence"/>
</dbReference>
<protein>
    <submittedName>
        <fullName evidence="2">Uncharacterized protein</fullName>
    </submittedName>
</protein>
<dbReference type="EMBL" id="JAHRHJ020000005">
    <property type="protein sequence ID" value="KAH9316806.1"/>
    <property type="molecule type" value="Genomic_DNA"/>
</dbReference>
<dbReference type="AlphaFoldDB" id="A0AA38LAG3"/>
<gene>
    <name evidence="2" type="ORF">KI387_044544</name>
</gene>
<evidence type="ECO:0000313" key="2">
    <source>
        <dbReference type="EMBL" id="KAH9316806.1"/>
    </source>
</evidence>
<feature type="region of interest" description="Disordered" evidence="1">
    <location>
        <begin position="1"/>
        <end position="68"/>
    </location>
</feature>
<keyword evidence="3" id="KW-1185">Reference proteome</keyword>
<feature type="compositionally biased region" description="Acidic residues" evidence="1">
    <location>
        <begin position="52"/>
        <end position="68"/>
    </location>
</feature>
<comment type="caution">
    <text evidence="2">The sequence shown here is derived from an EMBL/GenBank/DDBJ whole genome shotgun (WGS) entry which is preliminary data.</text>
</comment>
<feature type="non-terminal residue" evidence="2">
    <location>
        <position position="68"/>
    </location>
</feature>
<proteinExistence type="predicted"/>